<evidence type="ECO:0000313" key="3">
    <source>
        <dbReference type="Proteomes" id="UP000789570"/>
    </source>
</evidence>
<dbReference type="OrthoDB" id="2441982at2759"/>
<keyword evidence="3" id="KW-1185">Reference proteome</keyword>
<gene>
    <name evidence="2" type="ORF">FCALED_LOCUS16131</name>
</gene>
<evidence type="ECO:0000256" key="1">
    <source>
        <dbReference type="SAM" id="MobiDB-lite"/>
    </source>
</evidence>
<dbReference type="EMBL" id="CAJVPQ010017433">
    <property type="protein sequence ID" value="CAG8748408.1"/>
    <property type="molecule type" value="Genomic_DNA"/>
</dbReference>
<proteinExistence type="predicted"/>
<organism evidence="2 3">
    <name type="scientific">Funneliformis caledonium</name>
    <dbReference type="NCBI Taxonomy" id="1117310"/>
    <lineage>
        <taxon>Eukaryota</taxon>
        <taxon>Fungi</taxon>
        <taxon>Fungi incertae sedis</taxon>
        <taxon>Mucoromycota</taxon>
        <taxon>Glomeromycotina</taxon>
        <taxon>Glomeromycetes</taxon>
        <taxon>Glomerales</taxon>
        <taxon>Glomeraceae</taxon>
        <taxon>Funneliformis</taxon>
    </lineage>
</organism>
<feature type="region of interest" description="Disordered" evidence="1">
    <location>
        <begin position="1"/>
        <end position="27"/>
    </location>
</feature>
<evidence type="ECO:0000313" key="2">
    <source>
        <dbReference type="EMBL" id="CAG8748408.1"/>
    </source>
</evidence>
<dbReference type="AlphaFoldDB" id="A0A9N9NN44"/>
<accession>A0A9N9NN44</accession>
<dbReference type="Proteomes" id="UP000789570">
    <property type="component" value="Unassembled WGS sequence"/>
</dbReference>
<protein>
    <submittedName>
        <fullName evidence="2">12637_t:CDS:1</fullName>
    </submittedName>
</protein>
<name>A0A9N9NN44_9GLOM</name>
<comment type="caution">
    <text evidence="2">The sequence shown here is derived from an EMBL/GenBank/DDBJ whole genome shotgun (WGS) entry which is preliminary data.</text>
</comment>
<sequence>NEANVSNLSSSSDTDSSSMLTSTSESEYLESLKGIESAMFDDTLTEFLKRSEDKTSSESSFDDITNSPLPFNDSYTSSSSKHSSIDEELSLSPSINDFSDSNESFFDNNDNEDNIKLSNEMACVLRLFKVKSSCNLTDETFQQIMLAINGDDISQYKIKKTLKSIVKLEPTWIDMCINSCCAYTKQYKHHIQCDFCNEPRFHNTKSEKCISRRQVAYFSIKDWLIIQYKDPERSNELRYRASYTYHQDFSSDGKIGDIFDGERYQKLLSNGFFQDERD</sequence>
<feature type="non-terminal residue" evidence="2">
    <location>
        <position position="278"/>
    </location>
</feature>
<reference evidence="2" key="1">
    <citation type="submission" date="2021-06" db="EMBL/GenBank/DDBJ databases">
        <authorList>
            <person name="Kallberg Y."/>
            <person name="Tangrot J."/>
            <person name="Rosling A."/>
        </authorList>
    </citation>
    <scope>NUCLEOTIDE SEQUENCE</scope>
    <source>
        <strain evidence="2">UK204</strain>
    </source>
</reference>
<feature type="non-terminal residue" evidence="2">
    <location>
        <position position="1"/>
    </location>
</feature>